<name>A0A087CI72_9BIFI</name>
<dbReference type="SUPFAM" id="SSF55464">
    <property type="entry name" value="Origin of replication-binding domain, RBD-like"/>
    <property type="match status" value="1"/>
</dbReference>
<keyword evidence="3" id="KW-1185">Reference proteome</keyword>
<sequence>MTVSMRVMSAGDGYKYLLKSVAVGDGDRSLSTPLTRYYAEAGNPPGFWLGSGIKAFGAGNLTAGSHVSEQQLQLLIGMGRDPLNGAPLGRAYQQFASTAERIEERIGRLSPSLDPTYRAELVAQIEVEEKERGTRHAVAGFDYTFSVPKSVSALWAVVDAGTQSLIAAAHHAAVAELVELVEQEVAATRVGATGPDGAVAQVDVQGVAATAFDHYDSRSHDPQLHTHVVISNKVKTVQDGKWRTLDGRPMHRAVVAISEMYNAVLADHLTRTFGIGWEARERGRDRNPAWEITGVPDELITEFSTRSRFIEEEKQRLIDAYVARHGHQPSSRTVLKLRGQATLATRPDKDVRSLADLTAQWRQRATQLLGQDATTWATALTSSDVLPTTVRADDVPLDVIEQIGGVVTSVVGEKRSTWTRWNLHAEASRQLMGLRFSSTLDRKVITGMVVDAAEQASLRLTPPELAVSPVQFRRPDGSSRFRPYASTVFSSEHLLQAEDQLLARAKKTTAPTIALGTIEAITSEPDRAGRLLGEDQAAALTAIGLSGLVVDVLVGPAGAGKTTAMNALRRAWETEHGNGSVVGLAPSAVAAQVLAEDLGIATENTAKWLHTHHTMGATFAPGQLVIIDEASLAGTFTLDQITEQAERQGVKVLLVGDWAQLQSVDAGGAFSMLVTARHDAPELTDVHRFTHPWEKTSSLDLRHGHTSAIDTLISHGRIHGTNEEQALDDAYTAWRRDQESGRASILVAETQQAVTELNQRARADRIIDGTVNPTRELPLHDGNAVCEGDLVITRRNDRRLRSGSSWVRNGDRWTVTRLREDGSVTVRPTRRRFGGSIVLPSSYVAEHLDLGYAVTAHRAQGVTTDTSHVVVTSTTTRENLYVAMTRGREENHAYVAIDRPDDDHSQAHPGDNPDATARSVLFGVLQHVGAEPSAHQALAAEQDHWGSIGQLAAEYETIAQEAQADRWHTLLAKSGLTNEQVDNILASDAYGALSAELRITEANHHNLDQLLPRLVDIRGFEDTDDIASVLHARLARAAARPAGSGRTRKPPRLIAGLIPTADGPMSTEMRQALTERQDLIEQRAATLLDEAIAKREPWTTQLGPKPTEPRRQVTWLQAARAVTAYRDRHEISDDQHPLGAEPADTNVKQKIDMARARIALTRVEEIAHRSADVREHRSVRWTSPGRIL</sequence>
<dbReference type="RefSeq" id="WP_033497929.1">
    <property type="nucleotide sequence ID" value="NZ_JGZI01000008.1"/>
</dbReference>
<evidence type="ECO:0000259" key="1">
    <source>
        <dbReference type="Pfam" id="PF08751"/>
    </source>
</evidence>
<dbReference type="OrthoDB" id="4524286at2"/>
<dbReference type="AlphaFoldDB" id="A0A087CI72"/>
<dbReference type="STRING" id="218140.BPSY_0763"/>
<evidence type="ECO:0000313" key="3">
    <source>
        <dbReference type="Proteomes" id="UP000029050"/>
    </source>
</evidence>
<feature type="domain" description="TrwC relaxase" evidence="1">
    <location>
        <begin position="10"/>
        <end position="367"/>
    </location>
</feature>
<dbReference type="EMBL" id="JGZI01000008">
    <property type="protein sequence ID" value="KFI82972.1"/>
    <property type="molecule type" value="Genomic_DNA"/>
</dbReference>
<accession>A0A087CI72</accession>
<reference evidence="2 3" key="1">
    <citation type="submission" date="2014-03" db="EMBL/GenBank/DDBJ databases">
        <title>Genomics of Bifidobacteria.</title>
        <authorList>
            <person name="Ventura M."/>
            <person name="Milani C."/>
            <person name="Lugli G.A."/>
        </authorList>
    </citation>
    <scope>NUCLEOTIDE SEQUENCE [LARGE SCALE GENOMIC DNA]</scope>
    <source>
        <strain evidence="2 3">LMG 21775</strain>
    </source>
</reference>
<gene>
    <name evidence="2" type="ORF">BPSY_0763</name>
</gene>
<dbReference type="GeneID" id="98299969"/>
<dbReference type="eggNOG" id="COG0507">
    <property type="taxonomic scope" value="Bacteria"/>
</dbReference>
<organism evidence="2 3">
    <name type="scientific">Bifidobacterium psychraerophilum</name>
    <dbReference type="NCBI Taxonomy" id="218140"/>
    <lineage>
        <taxon>Bacteria</taxon>
        <taxon>Bacillati</taxon>
        <taxon>Actinomycetota</taxon>
        <taxon>Actinomycetes</taxon>
        <taxon>Bifidobacteriales</taxon>
        <taxon>Bifidobacteriaceae</taxon>
        <taxon>Bifidobacterium</taxon>
    </lineage>
</organism>
<dbReference type="SUPFAM" id="SSF52540">
    <property type="entry name" value="P-loop containing nucleoside triphosphate hydrolases"/>
    <property type="match status" value="2"/>
</dbReference>
<dbReference type="Gene3D" id="2.30.30.940">
    <property type="match status" value="1"/>
</dbReference>
<dbReference type="Pfam" id="PF08751">
    <property type="entry name" value="TrwC"/>
    <property type="match status" value="1"/>
</dbReference>
<dbReference type="Proteomes" id="UP000029050">
    <property type="component" value="Unassembled WGS sequence"/>
</dbReference>
<dbReference type="InterPro" id="IPR027417">
    <property type="entry name" value="P-loop_NTPase"/>
</dbReference>
<protein>
    <submittedName>
        <fullName evidence="2">Conjugative relaxase</fullName>
    </submittedName>
</protein>
<proteinExistence type="predicted"/>
<dbReference type="InterPro" id="IPR014862">
    <property type="entry name" value="TrwC"/>
</dbReference>
<evidence type="ECO:0000313" key="2">
    <source>
        <dbReference type="EMBL" id="KFI82972.1"/>
    </source>
</evidence>
<dbReference type="CDD" id="cd18809">
    <property type="entry name" value="SF1_C_RecD"/>
    <property type="match status" value="1"/>
</dbReference>
<comment type="caution">
    <text evidence="2">The sequence shown here is derived from an EMBL/GenBank/DDBJ whole genome shotgun (WGS) entry which is preliminary data.</text>
</comment>
<dbReference type="Gene3D" id="3.40.50.300">
    <property type="entry name" value="P-loop containing nucleotide triphosphate hydrolases"/>
    <property type="match status" value="2"/>
</dbReference>
<dbReference type="NCBIfam" id="NF041492">
    <property type="entry name" value="MobF"/>
    <property type="match status" value="1"/>
</dbReference>
<dbReference type="Pfam" id="PF13604">
    <property type="entry name" value="AAA_30"/>
    <property type="match status" value="1"/>
</dbReference>